<organism evidence="6 7">
    <name type="scientific">Effusibacillus consociatus</name>
    <dbReference type="NCBI Taxonomy" id="1117041"/>
    <lineage>
        <taxon>Bacteria</taxon>
        <taxon>Bacillati</taxon>
        <taxon>Bacillota</taxon>
        <taxon>Bacilli</taxon>
        <taxon>Bacillales</taxon>
        <taxon>Alicyclobacillaceae</taxon>
        <taxon>Effusibacillus</taxon>
    </lineage>
</organism>
<evidence type="ECO:0000313" key="7">
    <source>
        <dbReference type="Proteomes" id="UP001596002"/>
    </source>
</evidence>
<proteinExistence type="inferred from homology"/>
<keyword evidence="3 6" id="KW-0560">Oxidoreductase</keyword>
<dbReference type="Gene3D" id="1.10.1040.10">
    <property type="entry name" value="N-(1-d-carboxylethyl)-l-norvaline Dehydrogenase, domain 2"/>
    <property type="match status" value="1"/>
</dbReference>
<dbReference type="InterPro" id="IPR013328">
    <property type="entry name" value="6PGD_dom2"/>
</dbReference>
<feature type="domain" description="3-hydroxyacyl-CoA dehydrogenase C-terminal" evidence="4">
    <location>
        <begin position="190"/>
        <end position="287"/>
    </location>
</feature>
<dbReference type="InterPro" id="IPR022694">
    <property type="entry name" value="3-OHacyl-CoA_DH"/>
</dbReference>
<evidence type="ECO:0000313" key="6">
    <source>
        <dbReference type="EMBL" id="MFC4768067.1"/>
    </source>
</evidence>
<evidence type="ECO:0000256" key="1">
    <source>
        <dbReference type="ARBA" id="ARBA00005086"/>
    </source>
</evidence>
<comment type="similarity">
    <text evidence="2">Belongs to the 3-hydroxyacyl-CoA dehydrogenase family.</text>
</comment>
<accession>A0ABV9Q3M1</accession>
<evidence type="ECO:0000259" key="4">
    <source>
        <dbReference type="Pfam" id="PF00725"/>
    </source>
</evidence>
<dbReference type="InterPro" id="IPR006176">
    <property type="entry name" value="3-OHacyl-CoA_DH_NAD-bd"/>
</dbReference>
<dbReference type="EC" id="1.1.1.35" evidence="6"/>
<dbReference type="GO" id="GO:0003857">
    <property type="term" value="F:(3S)-3-hydroxyacyl-CoA dehydrogenase (NAD+) activity"/>
    <property type="evidence" value="ECO:0007669"/>
    <property type="project" value="UniProtKB-EC"/>
</dbReference>
<dbReference type="Pfam" id="PF00725">
    <property type="entry name" value="3HCDH"/>
    <property type="match status" value="1"/>
</dbReference>
<evidence type="ECO:0000256" key="3">
    <source>
        <dbReference type="ARBA" id="ARBA00023002"/>
    </source>
</evidence>
<reference evidence="7" key="1">
    <citation type="journal article" date="2019" name="Int. J. Syst. Evol. Microbiol.">
        <title>The Global Catalogue of Microorganisms (GCM) 10K type strain sequencing project: providing services to taxonomists for standard genome sequencing and annotation.</title>
        <authorList>
            <consortium name="The Broad Institute Genomics Platform"/>
            <consortium name="The Broad Institute Genome Sequencing Center for Infectious Disease"/>
            <person name="Wu L."/>
            <person name="Ma J."/>
        </authorList>
    </citation>
    <scope>NUCLEOTIDE SEQUENCE [LARGE SCALE GENOMIC DNA]</scope>
    <source>
        <strain evidence="7">WYCCWR 12678</strain>
    </source>
</reference>
<dbReference type="SUPFAM" id="SSF51735">
    <property type="entry name" value="NAD(P)-binding Rossmann-fold domains"/>
    <property type="match status" value="1"/>
</dbReference>
<feature type="domain" description="3-hydroxyacyl-CoA dehydrogenase NAD binding" evidence="5">
    <location>
        <begin position="7"/>
        <end position="186"/>
    </location>
</feature>
<dbReference type="PANTHER" id="PTHR48075">
    <property type="entry name" value="3-HYDROXYACYL-COA DEHYDROGENASE FAMILY PROTEIN"/>
    <property type="match status" value="1"/>
</dbReference>
<protein>
    <submittedName>
        <fullName evidence="6">3-hydroxyacyl-CoA dehydrogenase family protein</fullName>
        <ecNumber evidence="6">1.1.1.35</ecNumber>
    </submittedName>
</protein>
<dbReference type="PIRSF" id="PIRSF000105">
    <property type="entry name" value="HCDH"/>
    <property type="match status" value="1"/>
</dbReference>
<dbReference type="InterPro" id="IPR006108">
    <property type="entry name" value="3HC_DH_C"/>
</dbReference>
<dbReference type="InterPro" id="IPR008927">
    <property type="entry name" value="6-PGluconate_DH-like_C_sf"/>
</dbReference>
<sequence length="321" mass="35780">MSNTENLAILGSGTMGSSIALAAAWSGLEITVWGNSEADIVRGREGIADKLNVLLQYEVIGTAERAEIESRVTFTLSMQECISNATFIIEAVPENLPLKQDLFKKLDAQCSIDVILASNTSGLSPTAIALYTEHPERTIVTHFWNPGHLIPLVEVVRGDQTSDQTIHRSLNLLRSMNKKPIMVQKDVLGSIGNRLQYALFREAQYLLEQGVASMEDIDAAVRYSIGRRLPVTGPFMTADMGGLDVFDSISNYLFPDLSTHKESLAAMRRLVSEGKFGQKNGKGFYTWTPELSQKMNEERERELIDWIKKDLQRDSKNTTHE</sequence>
<dbReference type="EMBL" id="JBHSHC010000096">
    <property type="protein sequence ID" value="MFC4768067.1"/>
    <property type="molecule type" value="Genomic_DNA"/>
</dbReference>
<name>A0ABV9Q3M1_9BACL</name>
<evidence type="ECO:0000259" key="5">
    <source>
        <dbReference type="Pfam" id="PF02737"/>
    </source>
</evidence>
<dbReference type="RefSeq" id="WP_380025986.1">
    <property type="nucleotide sequence ID" value="NZ_JBHSHC010000096.1"/>
</dbReference>
<comment type="caution">
    <text evidence="6">The sequence shown here is derived from an EMBL/GenBank/DDBJ whole genome shotgun (WGS) entry which is preliminary data.</text>
</comment>
<dbReference type="PANTHER" id="PTHR48075:SF5">
    <property type="entry name" value="3-HYDROXYBUTYRYL-COA DEHYDROGENASE"/>
    <property type="match status" value="1"/>
</dbReference>
<dbReference type="Gene3D" id="3.40.50.720">
    <property type="entry name" value="NAD(P)-binding Rossmann-like Domain"/>
    <property type="match status" value="1"/>
</dbReference>
<dbReference type="SUPFAM" id="SSF48179">
    <property type="entry name" value="6-phosphogluconate dehydrogenase C-terminal domain-like"/>
    <property type="match status" value="1"/>
</dbReference>
<dbReference type="Pfam" id="PF02737">
    <property type="entry name" value="3HCDH_N"/>
    <property type="match status" value="1"/>
</dbReference>
<comment type="pathway">
    <text evidence="1">Lipid metabolism; butanoate metabolism.</text>
</comment>
<dbReference type="Proteomes" id="UP001596002">
    <property type="component" value="Unassembled WGS sequence"/>
</dbReference>
<gene>
    <name evidence="6" type="ORF">ACFO8Q_11975</name>
</gene>
<evidence type="ECO:0000256" key="2">
    <source>
        <dbReference type="ARBA" id="ARBA00009463"/>
    </source>
</evidence>
<dbReference type="InterPro" id="IPR036291">
    <property type="entry name" value="NAD(P)-bd_dom_sf"/>
</dbReference>
<keyword evidence="7" id="KW-1185">Reference proteome</keyword>